<evidence type="ECO:0000313" key="12">
    <source>
        <dbReference type="Proteomes" id="UP000321820"/>
    </source>
</evidence>
<dbReference type="GO" id="GO:0048038">
    <property type="term" value="F:quinone binding"/>
    <property type="evidence" value="ECO:0007669"/>
    <property type="project" value="InterPro"/>
</dbReference>
<evidence type="ECO:0000256" key="3">
    <source>
        <dbReference type="ARBA" id="ARBA00022617"/>
    </source>
</evidence>
<organism evidence="11 12">
    <name type="scientific">Terriglobus albidus</name>
    <dbReference type="NCBI Taxonomy" id="1592106"/>
    <lineage>
        <taxon>Bacteria</taxon>
        <taxon>Pseudomonadati</taxon>
        <taxon>Acidobacteriota</taxon>
        <taxon>Terriglobia</taxon>
        <taxon>Terriglobales</taxon>
        <taxon>Acidobacteriaceae</taxon>
        <taxon>Terriglobus</taxon>
    </lineage>
</organism>
<dbReference type="Pfam" id="PF01011">
    <property type="entry name" value="PQQ"/>
    <property type="match status" value="2"/>
</dbReference>
<dbReference type="EMBL" id="CP042806">
    <property type="protein sequence ID" value="QEE31492.1"/>
    <property type="molecule type" value="Genomic_DNA"/>
</dbReference>
<dbReference type="InterPro" id="IPR018391">
    <property type="entry name" value="PQQ_b-propeller_rpt"/>
</dbReference>
<keyword evidence="12" id="KW-1185">Reference proteome</keyword>
<dbReference type="InterPro" id="IPR011047">
    <property type="entry name" value="Quinoprotein_ADH-like_sf"/>
</dbReference>
<dbReference type="PANTHER" id="PTHR32303:SF4">
    <property type="entry name" value="QUINOPROTEIN GLUCOSE DEHYDROGENASE"/>
    <property type="match status" value="1"/>
</dbReference>
<keyword evidence="3 8" id="KW-0349">Heme</keyword>
<evidence type="ECO:0000259" key="10">
    <source>
        <dbReference type="PROSITE" id="PS51007"/>
    </source>
</evidence>
<dbReference type="KEGG" id="talb:FTW19_21325"/>
<comment type="cofactor">
    <cofactor evidence="1">
        <name>pyrroloquinoline quinone</name>
        <dbReference type="ChEBI" id="CHEBI:58442"/>
    </cofactor>
</comment>
<dbReference type="GO" id="GO:0020037">
    <property type="term" value="F:heme binding"/>
    <property type="evidence" value="ECO:0007669"/>
    <property type="project" value="InterPro"/>
</dbReference>
<dbReference type="InterPro" id="IPR036909">
    <property type="entry name" value="Cyt_c-like_dom_sf"/>
</dbReference>
<gene>
    <name evidence="11" type="ORF">FTW19_21325</name>
</gene>
<dbReference type="CDD" id="cd10280">
    <property type="entry name" value="PQQ_mGDH"/>
    <property type="match status" value="1"/>
</dbReference>
<name>A0A5B9EHQ2_9BACT</name>
<dbReference type="GO" id="GO:0016020">
    <property type="term" value="C:membrane"/>
    <property type="evidence" value="ECO:0007669"/>
    <property type="project" value="InterPro"/>
</dbReference>
<keyword evidence="7 8" id="KW-0408">Iron</keyword>
<evidence type="ECO:0000256" key="2">
    <source>
        <dbReference type="ARBA" id="ARBA00008156"/>
    </source>
</evidence>
<dbReference type="SUPFAM" id="SSF50998">
    <property type="entry name" value="Quinoprotein alcohol dehydrogenase-like"/>
    <property type="match status" value="1"/>
</dbReference>
<evidence type="ECO:0000313" key="11">
    <source>
        <dbReference type="EMBL" id="QEE31492.1"/>
    </source>
</evidence>
<dbReference type="GO" id="GO:0008876">
    <property type="term" value="F:quinoprotein glucose dehydrogenase activity"/>
    <property type="evidence" value="ECO:0007669"/>
    <property type="project" value="TreeGrafter"/>
</dbReference>
<dbReference type="InterPro" id="IPR009056">
    <property type="entry name" value="Cyt_c-like_dom"/>
</dbReference>
<dbReference type="InterPro" id="IPR017511">
    <property type="entry name" value="PQQ_mDH"/>
</dbReference>
<evidence type="ECO:0000256" key="9">
    <source>
        <dbReference type="SAM" id="MobiDB-lite"/>
    </source>
</evidence>
<accession>A0A5B9EHQ2</accession>
<feature type="region of interest" description="Disordered" evidence="9">
    <location>
        <begin position="352"/>
        <end position="373"/>
    </location>
</feature>
<keyword evidence="6" id="KW-0560">Oxidoreductase</keyword>
<dbReference type="AlphaFoldDB" id="A0A5B9EHQ2"/>
<dbReference type="InterPro" id="IPR002372">
    <property type="entry name" value="PQQ_rpt_dom"/>
</dbReference>
<dbReference type="SUPFAM" id="SSF46626">
    <property type="entry name" value="Cytochrome c"/>
    <property type="match status" value="1"/>
</dbReference>
<feature type="domain" description="Cytochrome c" evidence="10">
    <location>
        <begin position="461"/>
        <end position="537"/>
    </location>
</feature>
<dbReference type="GO" id="GO:0046872">
    <property type="term" value="F:metal ion binding"/>
    <property type="evidence" value="ECO:0007669"/>
    <property type="project" value="UniProtKB-KW"/>
</dbReference>
<dbReference type="Proteomes" id="UP000321820">
    <property type="component" value="Chromosome"/>
</dbReference>
<comment type="similarity">
    <text evidence="2">Belongs to the bacterial PQQ dehydrogenase family.</text>
</comment>
<dbReference type="Gene3D" id="1.10.760.10">
    <property type="entry name" value="Cytochrome c-like domain"/>
    <property type="match status" value="1"/>
</dbReference>
<dbReference type="SMART" id="SM00564">
    <property type="entry name" value="PQQ"/>
    <property type="match status" value="5"/>
</dbReference>
<dbReference type="PANTHER" id="PTHR32303">
    <property type="entry name" value="QUINOPROTEIN ALCOHOL DEHYDROGENASE (CYTOCHROME C)"/>
    <property type="match status" value="1"/>
</dbReference>
<keyword evidence="5" id="KW-0732">Signal</keyword>
<feature type="compositionally biased region" description="Polar residues" evidence="9">
    <location>
        <begin position="362"/>
        <end position="371"/>
    </location>
</feature>
<evidence type="ECO:0000256" key="6">
    <source>
        <dbReference type="ARBA" id="ARBA00023002"/>
    </source>
</evidence>
<dbReference type="PROSITE" id="PS51007">
    <property type="entry name" value="CYTC"/>
    <property type="match status" value="1"/>
</dbReference>
<evidence type="ECO:0000256" key="8">
    <source>
        <dbReference type="PROSITE-ProRule" id="PRU00433"/>
    </source>
</evidence>
<dbReference type="Gene3D" id="2.140.10.10">
    <property type="entry name" value="Quinoprotein alcohol dehydrogenase-like superfamily"/>
    <property type="match status" value="2"/>
</dbReference>
<sequence>MAGAGFLLLRTSGLHTVSAAGTAQKQVGWLAYNGGKDNAHYSPLTQITPENVSQLKQVWRFDAGTSGGLQTNPLVVDGTLYAYTPALRVVALNAATGEKQWSFDSGITAAQPSRGFSWWSDGREKRLYAFIMNYVYVLNPEDGKPIPSFGEQGRIDLRKGLGTDDFQELPVVATTPGVIFRNLLIVGFRTAETKPAARGDIRAYDVKTGKLQWSFHTIPHPGEPGYETWPAGAWQKAGAANNWSGMALDEKRGIVYVPTGSAASDFYGADRAGKNLYANTLLALDAATGKLLWHFQGVHHDIWDRDFPSPSTLLTVVHDGKKIDAIAQPTKQGFLFVLDRVTGKPVFPIEERGFPTSDVEGETTSPTQPVSTMPAPYARQVLTESILSTRTPEVHEQVLKEFRAMKGGGLFVPMSMDKQTIVFPGFDGGVEWGGSAVTPAGVLILNSNDIPWTGGLTKAKANASPGETVYQSQCAFCHGKERQGNPPEFPSLVDIGGRISVREIEQRIHGGSGRMPSFPGLTGEKLRALVGYLTGTEDTKSPGSGRELASKGVDDAPYQFTGYRKFQDKDGYPAVQPPWGTLNAIDLNTGKYLWRVPLGEYPELVKQGMPNTGSEGYGGPVVTAGGIVFIGATIYDRKFRAFGARTGKLLWSAELPYAGAATPATYSVNGKQYVVIAASGARDKSGPQGAAYIAFALP</sequence>
<dbReference type="OrthoDB" id="9794322at2"/>
<proteinExistence type="inferred from homology"/>
<keyword evidence="4 8" id="KW-0479">Metal-binding</keyword>
<evidence type="ECO:0000256" key="7">
    <source>
        <dbReference type="ARBA" id="ARBA00023004"/>
    </source>
</evidence>
<evidence type="ECO:0000256" key="4">
    <source>
        <dbReference type="ARBA" id="ARBA00022723"/>
    </source>
</evidence>
<reference evidence="11 12" key="1">
    <citation type="submission" date="2019-08" db="EMBL/GenBank/DDBJ databases">
        <title>Complete genome sequence of Terriglobus albidus strain ORNL.</title>
        <authorList>
            <person name="Podar M."/>
        </authorList>
    </citation>
    <scope>NUCLEOTIDE SEQUENCE [LARGE SCALE GENOMIC DNA]</scope>
    <source>
        <strain evidence="11 12">ORNL</strain>
    </source>
</reference>
<evidence type="ECO:0000256" key="5">
    <source>
        <dbReference type="ARBA" id="ARBA00022729"/>
    </source>
</evidence>
<protein>
    <submittedName>
        <fullName evidence="11">PQQ-binding-like beta-propeller repeat protein</fullName>
    </submittedName>
</protein>
<evidence type="ECO:0000256" key="1">
    <source>
        <dbReference type="ARBA" id="ARBA00001931"/>
    </source>
</evidence>
<dbReference type="GO" id="GO:0009055">
    <property type="term" value="F:electron transfer activity"/>
    <property type="evidence" value="ECO:0007669"/>
    <property type="project" value="InterPro"/>
</dbReference>